<accession>A0ABQ6GT37</accession>
<dbReference type="RefSeq" id="WP_284243167.1">
    <property type="nucleotide sequence ID" value="NZ_BSST01000001.1"/>
</dbReference>
<evidence type="ECO:0000256" key="4">
    <source>
        <dbReference type="ARBA" id="ARBA00022692"/>
    </source>
</evidence>
<keyword evidence="5 7" id="KW-1133">Transmembrane helix</keyword>
<evidence type="ECO:0000256" key="2">
    <source>
        <dbReference type="ARBA" id="ARBA00006679"/>
    </source>
</evidence>
<comment type="caution">
    <text evidence="8">The sequence shown here is derived from an EMBL/GenBank/DDBJ whole genome shotgun (WGS) entry which is preliminary data.</text>
</comment>
<protein>
    <recommendedName>
        <fullName evidence="10">DoxX family protein</fullName>
    </recommendedName>
</protein>
<proteinExistence type="inferred from homology"/>
<dbReference type="Pfam" id="PF07681">
    <property type="entry name" value="DoxX"/>
    <property type="match status" value="1"/>
</dbReference>
<name>A0ABQ6GT37_9GAMM</name>
<dbReference type="EMBL" id="BSST01000001">
    <property type="protein sequence ID" value="GLX77316.1"/>
    <property type="molecule type" value="Genomic_DNA"/>
</dbReference>
<dbReference type="Proteomes" id="UP001157186">
    <property type="component" value="Unassembled WGS sequence"/>
</dbReference>
<comment type="subcellular location">
    <subcellularLocation>
        <location evidence="1">Cell membrane</location>
        <topology evidence="1">Multi-pass membrane protein</topology>
    </subcellularLocation>
</comment>
<keyword evidence="6 7" id="KW-0472">Membrane</keyword>
<gene>
    <name evidence="8" type="ORF">tinsulaeT_06560</name>
</gene>
<evidence type="ECO:0000313" key="9">
    <source>
        <dbReference type="Proteomes" id="UP001157186"/>
    </source>
</evidence>
<comment type="similarity">
    <text evidence="2">Belongs to the DoxX family.</text>
</comment>
<feature type="transmembrane region" description="Helical" evidence="7">
    <location>
        <begin position="77"/>
        <end position="96"/>
    </location>
</feature>
<dbReference type="PANTHER" id="PTHR33452:SF1">
    <property type="entry name" value="INNER MEMBRANE PROTEIN YPHA-RELATED"/>
    <property type="match status" value="1"/>
</dbReference>
<sequence length="136" mass="15014">MWSEKSNQGYAFIILRFIVAIIIASHGWHRLLSGGYEPFGQWLTGRGFPFGLALAWGVTLVEVLGSPILAWGKKLPYLCNMYIGIYFTGLVLVHWQHGWFVVGSGSNGIEYSVLLIAALICIGYPQIGKPANQLNS</sequence>
<dbReference type="PANTHER" id="PTHR33452">
    <property type="entry name" value="OXIDOREDUCTASE CATD-RELATED"/>
    <property type="match status" value="1"/>
</dbReference>
<dbReference type="InterPro" id="IPR032808">
    <property type="entry name" value="DoxX"/>
</dbReference>
<keyword evidence="9" id="KW-1185">Reference proteome</keyword>
<keyword evidence="3" id="KW-1003">Cell membrane</keyword>
<evidence type="ECO:0000256" key="3">
    <source>
        <dbReference type="ARBA" id="ARBA00022475"/>
    </source>
</evidence>
<evidence type="ECO:0008006" key="10">
    <source>
        <dbReference type="Google" id="ProtNLM"/>
    </source>
</evidence>
<dbReference type="InterPro" id="IPR051907">
    <property type="entry name" value="DoxX-like_oxidoreductase"/>
</dbReference>
<feature type="transmembrane region" description="Helical" evidence="7">
    <location>
        <begin position="108"/>
        <end position="127"/>
    </location>
</feature>
<feature type="transmembrane region" description="Helical" evidence="7">
    <location>
        <begin position="48"/>
        <end position="70"/>
    </location>
</feature>
<feature type="transmembrane region" description="Helical" evidence="7">
    <location>
        <begin position="9"/>
        <end position="28"/>
    </location>
</feature>
<evidence type="ECO:0000256" key="6">
    <source>
        <dbReference type="ARBA" id="ARBA00023136"/>
    </source>
</evidence>
<evidence type="ECO:0000313" key="8">
    <source>
        <dbReference type="EMBL" id="GLX77316.1"/>
    </source>
</evidence>
<evidence type="ECO:0000256" key="5">
    <source>
        <dbReference type="ARBA" id="ARBA00022989"/>
    </source>
</evidence>
<keyword evidence="4 7" id="KW-0812">Transmembrane</keyword>
<evidence type="ECO:0000256" key="1">
    <source>
        <dbReference type="ARBA" id="ARBA00004651"/>
    </source>
</evidence>
<reference evidence="8 9" key="1">
    <citation type="submission" date="2023-03" db="EMBL/GenBank/DDBJ databases">
        <title>Draft genome sequence of Thalassotalea insulae KCTC 62186T.</title>
        <authorList>
            <person name="Sawabe T."/>
        </authorList>
    </citation>
    <scope>NUCLEOTIDE SEQUENCE [LARGE SCALE GENOMIC DNA]</scope>
    <source>
        <strain evidence="8 9">KCTC 62186</strain>
    </source>
</reference>
<organism evidence="8 9">
    <name type="scientific">Thalassotalea insulae</name>
    <dbReference type="NCBI Taxonomy" id="2056778"/>
    <lineage>
        <taxon>Bacteria</taxon>
        <taxon>Pseudomonadati</taxon>
        <taxon>Pseudomonadota</taxon>
        <taxon>Gammaproteobacteria</taxon>
        <taxon>Alteromonadales</taxon>
        <taxon>Colwelliaceae</taxon>
        <taxon>Thalassotalea</taxon>
    </lineage>
</organism>
<evidence type="ECO:0000256" key="7">
    <source>
        <dbReference type="SAM" id="Phobius"/>
    </source>
</evidence>